<accession>D1YXA3</accession>
<dbReference type="InterPro" id="IPR001387">
    <property type="entry name" value="Cro/C1-type_HTH"/>
</dbReference>
<gene>
    <name evidence="3" type="ordered locus">MCP_1003</name>
</gene>
<dbReference type="AlphaFoldDB" id="D1YXA3"/>
<dbReference type="OrthoDB" id="11138at2157"/>
<dbReference type="InterPro" id="IPR010982">
    <property type="entry name" value="Lambda_DNA-bd_dom_sf"/>
</dbReference>
<reference evidence="4" key="3">
    <citation type="journal article" date="2011" name="PLoS ONE">
        <title>Genome sequence of a mesophilic hydrogenotrophic methanogen Methanocella paludicola, the first cultivated representative of the order Methanocellales.</title>
        <authorList>
            <person name="Sakai S."/>
            <person name="Takaki Y."/>
            <person name="Shimamura S."/>
            <person name="Sekine M."/>
            <person name="Tajima T."/>
            <person name="Kosugi H."/>
            <person name="Ichikawa N."/>
            <person name="Tasumi E."/>
            <person name="Hiraki A.T."/>
            <person name="Shimizu A."/>
            <person name="Kato Y."/>
            <person name="Nishiko R."/>
            <person name="Mori K."/>
            <person name="Fujita N."/>
            <person name="Imachi H."/>
            <person name="Takai K."/>
        </authorList>
    </citation>
    <scope>NUCLEOTIDE SEQUENCE [LARGE SCALE GENOMIC DNA]</scope>
    <source>
        <strain evidence="4">DSM 17711 / JCM 13418 / NBRC 101707 / SANAE</strain>
    </source>
</reference>
<protein>
    <submittedName>
        <fullName evidence="3">HTH-type transcriptional regulator</fullName>
    </submittedName>
</protein>
<evidence type="ECO:0000313" key="3">
    <source>
        <dbReference type="EMBL" id="BAI61075.1"/>
    </source>
</evidence>
<evidence type="ECO:0000259" key="2">
    <source>
        <dbReference type="PROSITE" id="PS50943"/>
    </source>
</evidence>
<dbReference type="Proteomes" id="UP000001882">
    <property type="component" value="Chromosome"/>
</dbReference>
<dbReference type="EMBL" id="AP011532">
    <property type="protein sequence ID" value="BAI61075.1"/>
    <property type="molecule type" value="Genomic_DNA"/>
</dbReference>
<dbReference type="PROSITE" id="PS50943">
    <property type="entry name" value="HTH_CROC1"/>
    <property type="match status" value="1"/>
</dbReference>
<dbReference type="GeneID" id="8683008"/>
<dbReference type="FunCoup" id="D1YXA3">
    <property type="interactions" value="7"/>
</dbReference>
<dbReference type="SMART" id="SM00530">
    <property type="entry name" value="HTH_XRE"/>
    <property type="match status" value="1"/>
</dbReference>
<dbReference type="GO" id="GO:0003677">
    <property type="term" value="F:DNA binding"/>
    <property type="evidence" value="ECO:0007669"/>
    <property type="project" value="UniProtKB-KW"/>
</dbReference>
<evidence type="ECO:0000256" key="1">
    <source>
        <dbReference type="ARBA" id="ARBA00023125"/>
    </source>
</evidence>
<keyword evidence="1" id="KW-0238">DNA-binding</keyword>
<dbReference type="Gene3D" id="1.10.260.40">
    <property type="entry name" value="lambda repressor-like DNA-binding domains"/>
    <property type="match status" value="1"/>
</dbReference>
<sequence>MQCEICGAEISGKSHHIIIDRAEMNVCDRCKGFGKEVERRGPVTSTRRGVPATSDMSMVPVRRARRGDLFDKMRDQLIDDYADVIKKAREAKHLTDEELAAKILEKVNIIRKVERSELVPDEALIKKLERALDIKLTEGVAEPETGGRRGESKTLTLGDLIKVKKNK</sequence>
<name>D1YXA3_METPS</name>
<dbReference type="PANTHER" id="PTHR10245:SF15">
    <property type="entry name" value="ENDOTHELIAL DIFFERENTIATION-RELATED FACTOR 1"/>
    <property type="match status" value="1"/>
</dbReference>
<feature type="domain" description="HTH cro/C1-type" evidence="2">
    <location>
        <begin position="85"/>
        <end position="139"/>
    </location>
</feature>
<dbReference type="SUPFAM" id="SSF47413">
    <property type="entry name" value="lambda repressor-like DNA-binding domains"/>
    <property type="match status" value="1"/>
</dbReference>
<evidence type="ECO:0000313" key="4">
    <source>
        <dbReference type="Proteomes" id="UP000001882"/>
    </source>
</evidence>
<dbReference type="STRING" id="304371.MCP_1003"/>
<dbReference type="PANTHER" id="PTHR10245">
    <property type="entry name" value="ENDOTHELIAL DIFFERENTIATION-RELATED FACTOR 1 MULTIPROTEIN BRIDGING FACTOR 1"/>
    <property type="match status" value="1"/>
</dbReference>
<dbReference type="KEGG" id="mpd:MCP_1003"/>
<keyword evidence="4" id="KW-1185">Reference proteome</keyword>
<dbReference type="InterPro" id="IPR004451">
    <property type="entry name" value="MJ0586"/>
</dbReference>
<dbReference type="InParanoid" id="D1YXA3"/>
<dbReference type="CDD" id="cd00093">
    <property type="entry name" value="HTH_XRE"/>
    <property type="match status" value="1"/>
</dbReference>
<reference evidence="3 4" key="2">
    <citation type="journal article" date="2008" name="Int. J. Syst. Evol. Microbiol.">
        <title>Methanocella paludicola gen. nov., sp. nov., a methane-producing archaeon, the first isolate of the lineage 'Rice Cluster I', and proposal of the new archaeal order Methanocellales ord. nov.</title>
        <authorList>
            <person name="Sakai S."/>
            <person name="Imachi H."/>
            <person name="Hanada S."/>
            <person name="Ohashi A."/>
            <person name="Harada H."/>
            <person name="Kamagata Y."/>
        </authorList>
    </citation>
    <scope>NUCLEOTIDE SEQUENCE [LARGE SCALE GENOMIC DNA]</scope>
    <source>
        <strain evidence="4">DSM 17711 / JCM 13418 / NBRC 101707 / SANAE</strain>
    </source>
</reference>
<reference evidence="3 4" key="1">
    <citation type="journal article" date="2007" name="Appl. Environ. Microbiol.">
        <title>Isolation of key methanogens for global methane emission from rice paddy fields: a novel isolate affiliated with the clone cluster rice cluster I.</title>
        <authorList>
            <person name="Sakai S."/>
            <person name="Imachi H."/>
            <person name="Sekiguchi Y."/>
            <person name="Ohashi A."/>
            <person name="Harada H."/>
            <person name="Kamagata Y."/>
        </authorList>
    </citation>
    <scope>NUCLEOTIDE SEQUENCE [LARGE SCALE GENOMIC DNA]</scope>
    <source>
        <strain evidence="4">DSM 17711 / JCM 13418 / NBRC 101707 / SANAE</strain>
    </source>
</reference>
<proteinExistence type="predicted"/>
<dbReference type="eggNOG" id="arCOG01863">
    <property type="taxonomic scope" value="Archaea"/>
</dbReference>
<dbReference type="Pfam" id="PF01381">
    <property type="entry name" value="HTH_3"/>
    <property type="match status" value="1"/>
</dbReference>
<dbReference type="NCBIfam" id="TIGR00270">
    <property type="entry name" value="multiprotein bridging factor aMBF1"/>
    <property type="match status" value="1"/>
</dbReference>
<dbReference type="RefSeq" id="WP_012899754.1">
    <property type="nucleotide sequence ID" value="NC_013665.1"/>
</dbReference>
<organism evidence="3 4">
    <name type="scientific">Methanocella paludicola (strain DSM 17711 / JCM 13418 / NBRC 101707 / SANAE)</name>
    <dbReference type="NCBI Taxonomy" id="304371"/>
    <lineage>
        <taxon>Archaea</taxon>
        <taxon>Methanobacteriati</taxon>
        <taxon>Methanobacteriota</taxon>
        <taxon>Stenosarchaea group</taxon>
        <taxon>Methanomicrobia</taxon>
        <taxon>Methanocellales</taxon>
        <taxon>Methanocellaceae</taxon>
        <taxon>Methanocella</taxon>
    </lineage>
</organism>